<dbReference type="AlphaFoldDB" id="A0A919CMB5"/>
<keyword evidence="2" id="KW-1185">Reference proteome</keyword>
<accession>A0A919CMB5</accession>
<dbReference type="Proteomes" id="UP000630353">
    <property type="component" value="Unassembled WGS sequence"/>
</dbReference>
<name>A0A919CMB5_9PROT</name>
<proteinExistence type="predicted"/>
<dbReference type="RefSeq" id="WP_189986945.1">
    <property type="nucleotide sequence ID" value="NZ_BMZS01000001.1"/>
</dbReference>
<reference evidence="1" key="1">
    <citation type="journal article" date="2014" name="Int. J. Syst. Evol. Microbiol.">
        <title>Complete genome sequence of Corynebacterium casei LMG S-19264T (=DSM 44701T), isolated from a smear-ripened cheese.</title>
        <authorList>
            <consortium name="US DOE Joint Genome Institute (JGI-PGF)"/>
            <person name="Walter F."/>
            <person name="Albersmeier A."/>
            <person name="Kalinowski J."/>
            <person name="Ruckert C."/>
        </authorList>
    </citation>
    <scope>NUCLEOTIDE SEQUENCE</scope>
    <source>
        <strain evidence="1">KCTC 42651</strain>
    </source>
</reference>
<evidence type="ECO:0008006" key="3">
    <source>
        <dbReference type="Google" id="ProtNLM"/>
    </source>
</evidence>
<organism evidence="1 2">
    <name type="scientific">Thalassobaculum fulvum</name>
    <dbReference type="NCBI Taxonomy" id="1633335"/>
    <lineage>
        <taxon>Bacteria</taxon>
        <taxon>Pseudomonadati</taxon>
        <taxon>Pseudomonadota</taxon>
        <taxon>Alphaproteobacteria</taxon>
        <taxon>Rhodospirillales</taxon>
        <taxon>Thalassobaculaceae</taxon>
        <taxon>Thalassobaculum</taxon>
    </lineage>
</organism>
<evidence type="ECO:0000313" key="1">
    <source>
        <dbReference type="EMBL" id="GHD39280.1"/>
    </source>
</evidence>
<gene>
    <name evidence="1" type="ORF">GCM10017083_00970</name>
</gene>
<comment type="caution">
    <text evidence="1">The sequence shown here is derived from an EMBL/GenBank/DDBJ whole genome shotgun (WGS) entry which is preliminary data.</text>
</comment>
<evidence type="ECO:0000313" key="2">
    <source>
        <dbReference type="Proteomes" id="UP000630353"/>
    </source>
</evidence>
<sequence>MLDVAAVVAQVHGLSEERLMVWVEEGLVRPVRQEGVLAFAEVDVARLRLLVTLESDLEVERDTVPMVVDLLDQIHGLRRALRTLGEAVARQPAAVRDDIRATVVALQRTDGSPVDVEDEG</sequence>
<dbReference type="EMBL" id="BMZS01000001">
    <property type="protein sequence ID" value="GHD39280.1"/>
    <property type="molecule type" value="Genomic_DNA"/>
</dbReference>
<dbReference type="Gene3D" id="1.10.1660.10">
    <property type="match status" value="1"/>
</dbReference>
<protein>
    <recommendedName>
        <fullName evidence="3">Chaperone modulatory protein CbpM</fullName>
    </recommendedName>
</protein>
<reference evidence="1" key="2">
    <citation type="submission" date="2020-09" db="EMBL/GenBank/DDBJ databases">
        <authorList>
            <person name="Sun Q."/>
            <person name="Kim S."/>
        </authorList>
    </citation>
    <scope>NUCLEOTIDE SEQUENCE</scope>
    <source>
        <strain evidence="1">KCTC 42651</strain>
    </source>
</reference>
<dbReference type="Pfam" id="PF13591">
    <property type="entry name" value="MerR_2"/>
    <property type="match status" value="1"/>
</dbReference>